<dbReference type="PROSITE" id="PS00211">
    <property type="entry name" value="ABC_TRANSPORTER_1"/>
    <property type="match status" value="1"/>
</dbReference>
<proteinExistence type="predicted"/>
<keyword evidence="5 7" id="KW-0067">ATP-binding</keyword>
<evidence type="ECO:0000256" key="5">
    <source>
        <dbReference type="ARBA" id="ARBA00022840"/>
    </source>
</evidence>
<dbReference type="Pfam" id="PF00005">
    <property type="entry name" value="ABC_tran"/>
    <property type="match status" value="2"/>
</dbReference>
<dbReference type="PROSITE" id="PS50893">
    <property type="entry name" value="ABC_TRANSPORTER_2"/>
    <property type="match status" value="2"/>
</dbReference>
<dbReference type="InterPro" id="IPR050107">
    <property type="entry name" value="ABC_carbohydrate_import_ATPase"/>
</dbReference>
<dbReference type="CDD" id="cd03215">
    <property type="entry name" value="ABC_Carb_Monos_II"/>
    <property type="match status" value="1"/>
</dbReference>
<feature type="domain" description="ABC transporter" evidence="6">
    <location>
        <begin position="15"/>
        <end position="251"/>
    </location>
</feature>
<gene>
    <name evidence="7" type="ORF">FE263_18950</name>
</gene>
<evidence type="ECO:0000256" key="1">
    <source>
        <dbReference type="ARBA" id="ARBA00022448"/>
    </source>
</evidence>
<keyword evidence="8" id="KW-1185">Reference proteome</keyword>
<evidence type="ECO:0000256" key="4">
    <source>
        <dbReference type="ARBA" id="ARBA00022741"/>
    </source>
</evidence>
<dbReference type="InterPro" id="IPR003593">
    <property type="entry name" value="AAA+_ATPase"/>
</dbReference>
<evidence type="ECO:0000313" key="8">
    <source>
        <dbReference type="Proteomes" id="UP000305654"/>
    </source>
</evidence>
<dbReference type="CDD" id="cd03216">
    <property type="entry name" value="ABC_Carb_Monos_I"/>
    <property type="match status" value="1"/>
</dbReference>
<sequence>MHSEAAAPSLDDIVLDVAGAAKIFSGNVVALEDASLSIRRGEVHCLLGANGAGKSTLLKIIAGAHSLTRGTLLLDGVPCRFRSPQEAALAGISMIYQELDLVPQLTVAQNMLLGRVPGRWGMIDRARRLRVAEAALARVGANFSASAAVGSLSIANQQLTAIARSLTMDAKVIIMDEPSAALNETELERVFEVIREITRLGVAILYVSHRLGEIRAIGDRVTVLRNGRTVDTFAVATTTEQILVEAVLGRNQALLERQARRPAGEALALDVRRLRGPQGLDIRDLRVRQGEIIGLSGLNGSGRTSFLHALFGDLRFTGEVMLSGTPYAPRRPGDAIGRGVALVPEDRKTQGLFLDAAIYRNAMLPSLRHRRLLTHERMRGTARPVLSDLSTRFHSLDQPVRQLSGGNQQKVVFAKWVVAGSRILLLDEPSRGLDVGAKAELYALVRRLAEDGAAIIVASSELDEIYVNCDYIWVFHEGRNIHRFDPTHASRDEILKVGLVGSDTTAETLS</sequence>
<evidence type="ECO:0000259" key="6">
    <source>
        <dbReference type="PROSITE" id="PS50893"/>
    </source>
</evidence>
<dbReference type="GO" id="GO:0005524">
    <property type="term" value="F:ATP binding"/>
    <property type="evidence" value="ECO:0007669"/>
    <property type="project" value="UniProtKB-KW"/>
</dbReference>
<dbReference type="PANTHER" id="PTHR43790">
    <property type="entry name" value="CARBOHYDRATE TRANSPORT ATP-BINDING PROTEIN MG119-RELATED"/>
    <property type="match status" value="1"/>
</dbReference>
<dbReference type="SUPFAM" id="SSF52540">
    <property type="entry name" value="P-loop containing nucleoside triphosphate hydrolases"/>
    <property type="match status" value="2"/>
</dbReference>
<reference evidence="7 8" key="1">
    <citation type="submission" date="2019-05" db="EMBL/GenBank/DDBJ databases">
        <authorList>
            <person name="Pankratov T."/>
            <person name="Grouzdev D."/>
        </authorList>
    </citation>
    <scope>NUCLEOTIDE SEQUENCE [LARGE SCALE GENOMIC DNA]</scope>
    <source>
        <strain evidence="7 8">KEBCLARHB70R</strain>
    </source>
</reference>
<accession>A0A5R9JA06</accession>
<dbReference type="GO" id="GO:0016887">
    <property type="term" value="F:ATP hydrolysis activity"/>
    <property type="evidence" value="ECO:0007669"/>
    <property type="project" value="InterPro"/>
</dbReference>
<dbReference type="InterPro" id="IPR003439">
    <property type="entry name" value="ABC_transporter-like_ATP-bd"/>
</dbReference>
<dbReference type="PANTHER" id="PTHR43790:SF9">
    <property type="entry name" value="GALACTOFURANOSE TRANSPORTER ATP-BINDING PROTEIN YTFR"/>
    <property type="match status" value="1"/>
</dbReference>
<keyword evidence="1" id="KW-0813">Transport</keyword>
<dbReference type="Gene3D" id="3.40.50.300">
    <property type="entry name" value="P-loop containing nucleotide triphosphate hydrolases"/>
    <property type="match status" value="2"/>
</dbReference>
<comment type="caution">
    <text evidence="7">The sequence shown here is derived from an EMBL/GenBank/DDBJ whole genome shotgun (WGS) entry which is preliminary data.</text>
</comment>
<protein>
    <submittedName>
        <fullName evidence="7">Sugar ABC transporter ATP-binding protein</fullName>
    </submittedName>
</protein>
<dbReference type="OrthoDB" id="9805029at2"/>
<evidence type="ECO:0000256" key="3">
    <source>
        <dbReference type="ARBA" id="ARBA00022737"/>
    </source>
</evidence>
<evidence type="ECO:0000313" key="7">
    <source>
        <dbReference type="EMBL" id="TLU71048.1"/>
    </source>
</evidence>
<dbReference type="Proteomes" id="UP000305654">
    <property type="component" value="Unassembled WGS sequence"/>
</dbReference>
<keyword evidence="3" id="KW-0677">Repeat</keyword>
<keyword evidence="2" id="KW-0762">Sugar transport</keyword>
<evidence type="ECO:0000256" key="2">
    <source>
        <dbReference type="ARBA" id="ARBA00022597"/>
    </source>
</evidence>
<dbReference type="SMART" id="SM00382">
    <property type="entry name" value="AAA"/>
    <property type="match status" value="2"/>
</dbReference>
<dbReference type="AlphaFoldDB" id="A0A5R9JA06"/>
<dbReference type="InterPro" id="IPR027417">
    <property type="entry name" value="P-loop_NTPase"/>
</dbReference>
<keyword evidence="4" id="KW-0547">Nucleotide-binding</keyword>
<dbReference type="EMBL" id="VCDI01000009">
    <property type="protein sequence ID" value="TLU71048.1"/>
    <property type="molecule type" value="Genomic_DNA"/>
</dbReference>
<dbReference type="InterPro" id="IPR017871">
    <property type="entry name" value="ABC_transporter-like_CS"/>
</dbReference>
<feature type="domain" description="ABC transporter" evidence="6">
    <location>
        <begin position="264"/>
        <end position="502"/>
    </location>
</feature>
<name>A0A5R9JA06_9PROT</name>
<organism evidence="7 8">
    <name type="scientific">Lichenicoccus roseus</name>
    <dbReference type="NCBI Taxonomy" id="2683649"/>
    <lineage>
        <taxon>Bacteria</taxon>
        <taxon>Pseudomonadati</taxon>
        <taxon>Pseudomonadota</taxon>
        <taxon>Alphaproteobacteria</taxon>
        <taxon>Acetobacterales</taxon>
        <taxon>Acetobacteraceae</taxon>
        <taxon>Lichenicoccus</taxon>
    </lineage>
</organism>